<evidence type="ECO:0000313" key="12">
    <source>
        <dbReference type="EnsemblMetazoa" id="GPPI036538-PA"/>
    </source>
</evidence>
<dbReference type="Proteomes" id="UP000092460">
    <property type="component" value="Unassembled WGS sequence"/>
</dbReference>
<dbReference type="GO" id="GO:0005739">
    <property type="term" value="C:mitochondrion"/>
    <property type="evidence" value="ECO:0007669"/>
    <property type="project" value="UniProtKB-SubCell"/>
</dbReference>
<feature type="transmembrane region" description="Helical" evidence="11">
    <location>
        <begin position="7"/>
        <end position="34"/>
    </location>
</feature>
<dbReference type="Pfam" id="PF07406">
    <property type="entry name" value="NICE-3"/>
    <property type="match status" value="1"/>
</dbReference>
<evidence type="ECO:0000256" key="4">
    <source>
        <dbReference type="ARBA" id="ARBA00004555"/>
    </source>
</evidence>
<evidence type="ECO:0000256" key="8">
    <source>
        <dbReference type="ARBA" id="ARBA00023128"/>
    </source>
</evidence>
<evidence type="ECO:0000256" key="11">
    <source>
        <dbReference type="SAM" id="Phobius"/>
    </source>
</evidence>
<dbReference type="VEuPathDB" id="VectorBase:GPPI036538"/>
<keyword evidence="5 11" id="KW-0812">Transmembrane</keyword>
<keyword evidence="8" id="KW-0496">Mitochondrion</keyword>
<dbReference type="AlphaFoldDB" id="A0A1B0BPK1"/>
<dbReference type="InterPro" id="IPR010876">
    <property type="entry name" value="C1orf43"/>
</dbReference>
<proteinExistence type="predicted"/>
<accession>A0A1B0BPK1</accession>
<evidence type="ECO:0000256" key="7">
    <source>
        <dbReference type="ARBA" id="ARBA00023034"/>
    </source>
</evidence>
<dbReference type="PANTHER" id="PTHR21425">
    <property type="entry name" value="NICE-3"/>
    <property type="match status" value="1"/>
</dbReference>
<evidence type="ECO:0000256" key="2">
    <source>
        <dbReference type="ARBA" id="ARBA00004167"/>
    </source>
</evidence>
<keyword evidence="13" id="KW-1185">Reference proteome</keyword>
<protein>
    <submittedName>
        <fullName evidence="12">Uncharacterized protein</fullName>
    </submittedName>
</protein>
<evidence type="ECO:0000256" key="1">
    <source>
        <dbReference type="ARBA" id="ARBA00002620"/>
    </source>
</evidence>
<reference evidence="12" key="2">
    <citation type="submission" date="2020-05" db="UniProtKB">
        <authorList>
            <consortium name="EnsemblMetazoa"/>
        </authorList>
    </citation>
    <scope>IDENTIFICATION</scope>
    <source>
        <strain evidence="12">IAEA</strain>
    </source>
</reference>
<evidence type="ECO:0000313" key="13">
    <source>
        <dbReference type="Proteomes" id="UP000092460"/>
    </source>
</evidence>
<keyword evidence="7" id="KW-0333">Golgi apparatus</keyword>
<dbReference type="EnsemblMetazoa" id="GPPI036538-RA">
    <property type="protein sequence ID" value="GPPI036538-PA"/>
    <property type="gene ID" value="GPPI036538"/>
</dbReference>
<dbReference type="PANTHER" id="PTHR21425:SF2">
    <property type="entry name" value="PROTEIN C1ORF43"/>
    <property type="match status" value="1"/>
</dbReference>
<comment type="function">
    <text evidence="1">General regulator of phagocytosis. Required to uptake Gram negative bacterium by macrophages.</text>
</comment>
<name>A0A1B0BPK1_9MUSC</name>
<keyword evidence="9 11" id="KW-0472">Membrane</keyword>
<evidence type="ECO:0000256" key="5">
    <source>
        <dbReference type="ARBA" id="ARBA00022692"/>
    </source>
</evidence>
<organism evidence="12 13">
    <name type="scientific">Glossina palpalis gambiensis</name>
    <dbReference type="NCBI Taxonomy" id="67801"/>
    <lineage>
        <taxon>Eukaryota</taxon>
        <taxon>Metazoa</taxon>
        <taxon>Ecdysozoa</taxon>
        <taxon>Arthropoda</taxon>
        <taxon>Hexapoda</taxon>
        <taxon>Insecta</taxon>
        <taxon>Pterygota</taxon>
        <taxon>Neoptera</taxon>
        <taxon>Endopterygota</taxon>
        <taxon>Diptera</taxon>
        <taxon>Brachycera</taxon>
        <taxon>Muscomorpha</taxon>
        <taxon>Hippoboscoidea</taxon>
        <taxon>Glossinidae</taxon>
        <taxon>Glossina</taxon>
    </lineage>
</organism>
<evidence type="ECO:0000256" key="9">
    <source>
        <dbReference type="ARBA" id="ARBA00023136"/>
    </source>
</evidence>
<evidence type="ECO:0000256" key="3">
    <source>
        <dbReference type="ARBA" id="ARBA00004173"/>
    </source>
</evidence>
<sequence length="214" mass="24468">MGLIYCFIYAVLMINGLLHSRLSIFSFIFSIAIIPAGSQQQTTATLNVVSQRTIHQFCDTYEYARHDPSEFGSNEYQSFHYMLLKLIEAPKQFRSFNSRKSSPARTPEKTNKIPSLLDPSRLKPPPATMSGRVTTCHLQPSKDLTPGQHLKRRDLNTFEIITNHLYLQIPAKRDIIVRNRIKTQTLDDITVREGEDDTIIEADDEEIIIVSSKE</sequence>
<feature type="region of interest" description="Disordered" evidence="10">
    <location>
        <begin position="96"/>
        <end position="132"/>
    </location>
</feature>
<dbReference type="GO" id="GO:0005794">
    <property type="term" value="C:Golgi apparatus"/>
    <property type="evidence" value="ECO:0007669"/>
    <property type="project" value="UniProtKB-SubCell"/>
</dbReference>
<evidence type="ECO:0000256" key="10">
    <source>
        <dbReference type="SAM" id="MobiDB-lite"/>
    </source>
</evidence>
<keyword evidence="6 11" id="KW-1133">Transmembrane helix</keyword>
<reference evidence="13" key="1">
    <citation type="submission" date="2015-01" db="EMBL/GenBank/DDBJ databases">
        <authorList>
            <person name="Aksoy S."/>
            <person name="Warren W."/>
            <person name="Wilson R.K."/>
        </authorList>
    </citation>
    <scope>NUCLEOTIDE SEQUENCE [LARGE SCALE GENOMIC DNA]</scope>
    <source>
        <strain evidence="13">IAEA</strain>
    </source>
</reference>
<evidence type="ECO:0000256" key="6">
    <source>
        <dbReference type="ARBA" id="ARBA00022989"/>
    </source>
</evidence>
<dbReference type="GO" id="GO:0016020">
    <property type="term" value="C:membrane"/>
    <property type="evidence" value="ECO:0007669"/>
    <property type="project" value="UniProtKB-SubCell"/>
</dbReference>
<comment type="subcellular location">
    <subcellularLocation>
        <location evidence="4">Golgi apparatus</location>
    </subcellularLocation>
    <subcellularLocation>
        <location evidence="2">Membrane</location>
        <topology evidence="2">Single-pass membrane protein</topology>
    </subcellularLocation>
    <subcellularLocation>
        <location evidence="3">Mitochondrion</location>
    </subcellularLocation>
</comment>
<dbReference type="EMBL" id="JXJN01018051">
    <property type="status" value="NOT_ANNOTATED_CDS"/>
    <property type="molecule type" value="Genomic_DNA"/>
</dbReference>